<gene>
    <name evidence="2" type="ORF">FM119_00040</name>
</gene>
<dbReference type="PANTHER" id="PTHR33164:SF43">
    <property type="entry name" value="HTH-TYPE TRANSCRIPTIONAL REPRESSOR YETL"/>
    <property type="match status" value="1"/>
</dbReference>
<dbReference type="SMART" id="SM00347">
    <property type="entry name" value="HTH_MARR"/>
    <property type="match status" value="1"/>
</dbReference>
<feature type="domain" description="HTH marR-type" evidence="1">
    <location>
        <begin position="17"/>
        <end position="154"/>
    </location>
</feature>
<dbReference type="Pfam" id="PF01047">
    <property type="entry name" value="MarR"/>
    <property type="match status" value="1"/>
</dbReference>
<evidence type="ECO:0000313" key="2">
    <source>
        <dbReference type="EMBL" id="SJN15388.1"/>
    </source>
</evidence>
<dbReference type="PANTHER" id="PTHR33164">
    <property type="entry name" value="TRANSCRIPTIONAL REGULATOR, MARR FAMILY"/>
    <property type="match status" value="1"/>
</dbReference>
<protein>
    <submittedName>
        <fullName evidence="2">Transcriptional regulator, MarR family</fullName>
    </submittedName>
</protein>
<dbReference type="SUPFAM" id="SSF46785">
    <property type="entry name" value="Winged helix' DNA-binding domain"/>
    <property type="match status" value="1"/>
</dbReference>
<evidence type="ECO:0000313" key="3">
    <source>
        <dbReference type="Proteomes" id="UP000196778"/>
    </source>
</evidence>
<dbReference type="OrthoDB" id="3696090at2"/>
<proteinExistence type="predicted"/>
<dbReference type="GO" id="GO:0006950">
    <property type="term" value="P:response to stress"/>
    <property type="evidence" value="ECO:0007669"/>
    <property type="project" value="TreeGrafter"/>
</dbReference>
<dbReference type="EMBL" id="FUKR01000001">
    <property type="protein sequence ID" value="SJN15388.1"/>
    <property type="molecule type" value="Genomic_DNA"/>
</dbReference>
<dbReference type="Proteomes" id="UP000196778">
    <property type="component" value="Unassembled WGS sequence"/>
</dbReference>
<name>A0A1R4I6H5_9MICO</name>
<organism evidence="2 3">
    <name type="scientific">Mycetocola reblochoni REB411</name>
    <dbReference type="NCBI Taxonomy" id="1255698"/>
    <lineage>
        <taxon>Bacteria</taxon>
        <taxon>Bacillati</taxon>
        <taxon>Actinomycetota</taxon>
        <taxon>Actinomycetes</taxon>
        <taxon>Micrococcales</taxon>
        <taxon>Microbacteriaceae</taxon>
        <taxon>Mycetocola</taxon>
    </lineage>
</organism>
<dbReference type="GO" id="GO:0003700">
    <property type="term" value="F:DNA-binding transcription factor activity"/>
    <property type="evidence" value="ECO:0007669"/>
    <property type="project" value="InterPro"/>
</dbReference>
<keyword evidence="3" id="KW-1185">Reference proteome</keyword>
<dbReference type="PROSITE" id="PS50995">
    <property type="entry name" value="HTH_MARR_2"/>
    <property type="match status" value="1"/>
</dbReference>
<dbReference type="AlphaFoldDB" id="A0A1R4I6H5"/>
<reference evidence="3" key="1">
    <citation type="submission" date="2017-02" db="EMBL/GenBank/DDBJ databases">
        <authorList>
            <person name="Dridi B."/>
        </authorList>
    </citation>
    <scope>NUCLEOTIDE SEQUENCE [LARGE SCALE GENOMIC DNA]</scope>
    <source>
        <strain evidence="3">EB411</strain>
    </source>
</reference>
<sequence>MTPRTAGADDSTMPERGDELIAEIIAERKRVQEMLIPSIVGPLLTVPLTMGQLKALAIIVATSPEMSVQNLATDLHVSLATTSGIVERLVQHGMVERHEDAVDHRVRRLGATAAGRALVLELAATTRELTRETLAALDPDDLRALHQGMSAVFAEVARCANDQPRPTVSVPPL</sequence>
<dbReference type="InterPro" id="IPR036388">
    <property type="entry name" value="WH-like_DNA-bd_sf"/>
</dbReference>
<evidence type="ECO:0000259" key="1">
    <source>
        <dbReference type="PROSITE" id="PS50995"/>
    </source>
</evidence>
<accession>A0A1R4I6H5</accession>
<dbReference type="InterPro" id="IPR036390">
    <property type="entry name" value="WH_DNA-bd_sf"/>
</dbReference>
<dbReference type="InterPro" id="IPR039422">
    <property type="entry name" value="MarR/SlyA-like"/>
</dbReference>
<dbReference type="InterPro" id="IPR000835">
    <property type="entry name" value="HTH_MarR-typ"/>
</dbReference>
<dbReference type="RefSeq" id="WP_087135651.1">
    <property type="nucleotide sequence ID" value="NZ_FUKR01000001.1"/>
</dbReference>
<dbReference type="Gene3D" id="1.10.10.10">
    <property type="entry name" value="Winged helix-like DNA-binding domain superfamily/Winged helix DNA-binding domain"/>
    <property type="match status" value="1"/>
</dbReference>